<dbReference type="WBParaSite" id="Csp11.Scaffold629.g11942.t1">
    <property type="protein sequence ID" value="Csp11.Scaffold629.g11942.t1"/>
    <property type="gene ID" value="Csp11.Scaffold629.g11942"/>
</dbReference>
<proteinExistence type="predicted"/>
<dbReference type="Proteomes" id="UP000095282">
    <property type="component" value="Unplaced"/>
</dbReference>
<organism evidence="2 3">
    <name type="scientific">Caenorhabditis tropicalis</name>
    <dbReference type="NCBI Taxonomy" id="1561998"/>
    <lineage>
        <taxon>Eukaryota</taxon>
        <taxon>Metazoa</taxon>
        <taxon>Ecdysozoa</taxon>
        <taxon>Nematoda</taxon>
        <taxon>Chromadorea</taxon>
        <taxon>Rhabditida</taxon>
        <taxon>Rhabditina</taxon>
        <taxon>Rhabditomorpha</taxon>
        <taxon>Rhabditoidea</taxon>
        <taxon>Rhabditidae</taxon>
        <taxon>Peloderinae</taxon>
        <taxon>Caenorhabditis</taxon>
    </lineage>
</organism>
<reference evidence="3" key="1">
    <citation type="submission" date="2016-11" db="UniProtKB">
        <authorList>
            <consortium name="WormBaseParasite"/>
        </authorList>
    </citation>
    <scope>IDENTIFICATION</scope>
</reference>
<feature type="domain" description="Sdz-33 F-box" evidence="1">
    <location>
        <begin position="41"/>
        <end position="97"/>
    </location>
</feature>
<sequence length="167" mass="19060">MTGSDEDVNFILYNLKVYESLCIGTDKLSVNYALPYQISCKYVHIFHSSFITLDDVLSMKETVDIQIERSSFTNQDLEVLFQHWISGKLPKLEFLMISGVKLTGEMKIGDLETLWGPNAVFVEKQICGKYRRIHAPVPLQRNDGVVGNVNFRNSDDHDYPASIRLLV</sequence>
<keyword evidence="2" id="KW-1185">Reference proteome</keyword>
<dbReference type="AlphaFoldDB" id="A0A1I7TUL3"/>
<evidence type="ECO:0000313" key="3">
    <source>
        <dbReference type="WBParaSite" id="Csp11.Scaffold629.g11942.t1"/>
    </source>
</evidence>
<dbReference type="Pfam" id="PF07735">
    <property type="entry name" value="FBA_2"/>
    <property type="match status" value="1"/>
</dbReference>
<evidence type="ECO:0000313" key="2">
    <source>
        <dbReference type="Proteomes" id="UP000095282"/>
    </source>
</evidence>
<dbReference type="PANTHER" id="PTHR21503">
    <property type="entry name" value="F-BOX-CONTAINING HYPOTHETICAL PROTEIN C.ELEGANS"/>
    <property type="match status" value="1"/>
</dbReference>
<dbReference type="InterPro" id="IPR012885">
    <property type="entry name" value="F-box_Sdz-33"/>
</dbReference>
<evidence type="ECO:0000259" key="1">
    <source>
        <dbReference type="Pfam" id="PF07735"/>
    </source>
</evidence>
<name>A0A1I7TUL3_9PELO</name>
<accession>A0A1I7TUL3</accession>
<protein>
    <submittedName>
        <fullName evidence="3">FBA_2 domain-containing protein</fullName>
    </submittedName>
</protein>